<comment type="caution">
    <text evidence="2">The sequence shown here is derived from an EMBL/GenBank/DDBJ whole genome shotgun (WGS) entry which is preliminary data.</text>
</comment>
<gene>
    <name evidence="2" type="ORF">BCR39DRAFT_597878</name>
</gene>
<keyword evidence="1" id="KW-1133">Transmembrane helix</keyword>
<evidence type="ECO:0000313" key="3">
    <source>
        <dbReference type="Proteomes" id="UP000193986"/>
    </source>
</evidence>
<dbReference type="InParanoid" id="A0A1Y2BB25"/>
<name>A0A1Y2BB25_9TREE</name>
<keyword evidence="1" id="KW-0812">Transmembrane</keyword>
<dbReference type="AlphaFoldDB" id="A0A1Y2BB25"/>
<keyword evidence="1" id="KW-0472">Membrane</keyword>
<proteinExistence type="predicted"/>
<evidence type="ECO:0000256" key="1">
    <source>
        <dbReference type="SAM" id="Phobius"/>
    </source>
</evidence>
<organism evidence="2 3">
    <name type="scientific">Naematelia encephala</name>
    <dbReference type="NCBI Taxonomy" id="71784"/>
    <lineage>
        <taxon>Eukaryota</taxon>
        <taxon>Fungi</taxon>
        <taxon>Dikarya</taxon>
        <taxon>Basidiomycota</taxon>
        <taxon>Agaricomycotina</taxon>
        <taxon>Tremellomycetes</taxon>
        <taxon>Tremellales</taxon>
        <taxon>Naemateliaceae</taxon>
        <taxon>Naematelia</taxon>
    </lineage>
</organism>
<reference evidence="2 3" key="1">
    <citation type="submission" date="2016-07" db="EMBL/GenBank/DDBJ databases">
        <title>Pervasive Adenine N6-methylation of Active Genes in Fungi.</title>
        <authorList>
            <consortium name="DOE Joint Genome Institute"/>
            <person name="Mondo S.J."/>
            <person name="Dannebaum R.O."/>
            <person name="Kuo R.C."/>
            <person name="Labutti K."/>
            <person name="Haridas S."/>
            <person name="Kuo A."/>
            <person name="Salamov A."/>
            <person name="Ahrendt S.R."/>
            <person name="Lipzen A."/>
            <person name="Sullivan W."/>
            <person name="Andreopoulos W.B."/>
            <person name="Clum A."/>
            <person name="Lindquist E."/>
            <person name="Daum C."/>
            <person name="Ramamoorthy G.K."/>
            <person name="Gryganskyi A."/>
            <person name="Culley D."/>
            <person name="Magnuson J.K."/>
            <person name="James T.Y."/>
            <person name="O'Malley M.A."/>
            <person name="Stajich J.E."/>
            <person name="Spatafora J.W."/>
            <person name="Visel A."/>
            <person name="Grigoriev I.V."/>
        </authorList>
    </citation>
    <scope>NUCLEOTIDE SEQUENCE [LARGE SCALE GENOMIC DNA]</scope>
    <source>
        <strain evidence="2 3">68-887.2</strain>
    </source>
</reference>
<sequence>MSAALKLCPRRLPSPFIQNLVAGIFLPLEPGRLTARPDSGAGGSQATNTKASRRSSACAPYWTPLVSQNSGHCHPLAPIRLDKLHGQACFICRIDERHDRYRHLYHLVIDSTLLKWTTDTAYAFAIQAVGITIFAFLCFIQATDTN</sequence>
<dbReference type="Proteomes" id="UP000193986">
    <property type="component" value="Unassembled WGS sequence"/>
</dbReference>
<feature type="transmembrane region" description="Helical" evidence="1">
    <location>
        <begin position="121"/>
        <end position="142"/>
    </location>
</feature>
<evidence type="ECO:0000313" key="2">
    <source>
        <dbReference type="EMBL" id="ORY32013.1"/>
    </source>
</evidence>
<keyword evidence="3" id="KW-1185">Reference proteome</keyword>
<dbReference type="EMBL" id="MCFC01000012">
    <property type="protein sequence ID" value="ORY32013.1"/>
    <property type="molecule type" value="Genomic_DNA"/>
</dbReference>
<protein>
    <submittedName>
        <fullName evidence="2">Uncharacterized protein</fullName>
    </submittedName>
</protein>
<accession>A0A1Y2BB25</accession>